<dbReference type="GO" id="GO:0008168">
    <property type="term" value="F:methyltransferase activity"/>
    <property type="evidence" value="ECO:0007669"/>
    <property type="project" value="UniProtKB-KW"/>
</dbReference>
<keyword evidence="2" id="KW-0808">Transferase</keyword>
<protein>
    <submittedName>
        <fullName evidence="2">Methyltransferase domain-containing protein</fullName>
    </submittedName>
</protein>
<dbReference type="SUPFAM" id="SSF53335">
    <property type="entry name" value="S-adenosyl-L-methionine-dependent methyltransferases"/>
    <property type="match status" value="1"/>
</dbReference>
<evidence type="ECO:0000259" key="1">
    <source>
        <dbReference type="Pfam" id="PF08241"/>
    </source>
</evidence>
<dbReference type="InterPro" id="IPR013216">
    <property type="entry name" value="Methyltransf_11"/>
</dbReference>
<accession>A0ABT4VKT4</accession>
<evidence type="ECO:0000313" key="2">
    <source>
        <dbReference type="EMBL" id="MDA4845323.1"/>
    </source>
</evidence>
<dbReference type="PANTHER" id="PTHR42912:SF80">
    <property type="entry name" value="METHYLTRANSFERASE DOMAIN-CONTAINING PROTEIN"/>
    <property type="match status" value="1"/>
</dbReference>
<dbReference type="RefSeq" id="WP_271088943.1">
    <property type="nucleotide sequence ID" value="NZ_JAPJZH010000004.1"/>
</dbReference>
<dbReference type="Pfam" id="PF08241">
    <property type="entry name" value="Methyltransf_11"/>
    <property type="match status" value="1"/>
</dbReference>
<name>A0ABT4VKT4_9HYPH</name>
<dbReference type="EMBL" id="JAPJZH010000004">
    <property type="protein sequence ID" value="MDA4845323.1"/>
    <property type="molecule type" value="Genomic_DNA"/>
</dbReference>
<dbReference type="InterPro" id="IPR050508">
    <property type="entry name" value="Methyltransf_Superfamily"/>
</dbReference>
<reference evidence="2" key="1">
    <citation type="submission" date="2022-11" db="EMBL/GenBank/DDBJ databases">
        <title>Hoeflea poritis sp. nov., isolated from scleractinian coral Porites lutea.</title>
        <authorList>
            <person name="Zhang G."/>
            <person name="Wei Q."/>
            <person name="Cai L."/>
        </authorList>
    </citation>
    <scope>NUCLEOTIDE SEQUENCE</scope>
    <source>
        <strain evidence="2">E7-10</strain>
    </source>
</reference>
<dbReference type="PANTHER" id="PTHR42912">
    <property type="entry name" value="METHYLTRANSFERASE"/>
    <property type="match status" value="1"/>
</dbReference>
<sequence>MATLFDSYRSSYDNVVEDSVSFSGLKHDFFLEAKADLLARLIVERRLVGHPDGPRTLDVGCGIGALHPYLSKILPRLEGCDISSESIERARMDNPDVAYQSYIAPSLPYSDNTFDLAFAVCVMHHVIPQDWCGFIREMKRIVRPGGCVTIIEHNPLNPLTRLAVLRCPFDEDAVLLSHRKTARLLQDSGLRNVRSEYFLLLPTKARPARSVERALSRLPFGAQYATSAIV</sequence>
<gene>
    <name evidence="2" type="ORF">OOZ53_08185</name>
</gene>
<proteinExistence type="predicted"/>
<feature type="domain" description="Methyltransferase type 11" evidence="1">
    <location>
        <begin position="57"/>
        <end position="148"/>
    </location>
</feature>
<keyword evidence="3" id="KW-1185">Reference proteome</keyword>
<dbReference type="Proteomes" id="UP001148313">
    <property type="component" value="Unassembled WGS sequence"/>
</dbReference>
<organism evidence="2 3">
    <name type="scientific">Hoeflea poritis</name>
    <dbReference type="NCBI Taxonomy" id="2993659"/>
    <lineage>
        <taxon>Bacteria</taxon>
        <taxon>Pseudomonadati</taxon>
        <taxon>Pseudomonadota</taxon>
        <taxon>Alphaproteobacteria</taxon>
        <taxon>Hyphomicrobiales</taxon>
        <taxon>Rhizobiaceae</taxon>
        <taxon>Hoeflea</taxon>
    </lineage>
</organism>
<dbReference type="GO" id="GO:0032259">
    <property type="term" value="P:methylation"/>
    <property type="evidence" value="ECO:0007669"/>
    <property type="project" value="UniProtKB-KW"/>
</dbReference>
<dbReference type="CDD" id="cd02440">
    <property type="entry name" value="AdoMet_MTases"/>
    <property type="match status" value="1"/>
</dbReference>
<keyword evidence="2" id="KW-0489">Methyltransferase</keyword>
<dbReference type="InterPro" id="IPR029063">
    <property type="entry name" value="SAM-dependent_MTases_sf"/>
</dbReference>
<evidence type="ECO:0000313" key="3">
    <source>
        <dbReference type="Proteomes" id="UP001148313"/>
    </source>
</evidence>
<comment type="caution">
    <text evidence="2">The sequence shown here is derived from an EMBL/GenBank/DDBJ whole genome shotgun (WGS) entry which is preliminary data.</text>
</comment>
<dbReference type="Gene3D" id="3.40.50.150">
    <property type="entry name" value="Vaccinia Virus protein VP39"/>
    <property type="match status" value="1"/>
</dbReference>